<name>A0AAD1UJ75_EUPCR</name>
<comment type="caution">
    <text evidence="9">The sequence shown here is derived from an EMBL/GenBank/DDBJ whole genome shotgun (WGS) entry which is preliminary data.</text>
</comment>
<sequence>MEENNLDSPEKIDEGSKLGNYIISKTIGEGTFGKVRLGIHTLTNEKVAVKILEKEKIKEIADVERVTREIFILKLIRHPNIVQLYEIIETPKNLFFIMEHCAKGELFDYIVAQGRLKEKEACKFLQQILSGVEYIHKLNFVHRDLKPENLLLDENMNIKIVDFGLSNIFQDKEMLKTACGSPCYAAPEMVAGKKYAPSCVDIWSCGIILYAMICGYLPFEDPDTSKLYQKILSGDFEVPEFMTPLVEDILHKILNTDPKERYTIDEIRKHKWFLKYHSKEPQKTGIYVGYNKVPIDNEVIRKLEDFSISPGYAQKLLGCSHNDITACYYLLMKKLNKQYFPDDNESPRTLKKKRRENEEQKYAVSLLEEARRKSSNKNRTSSSKERISQVKYTGDELNSTTRKDPDDSNLSSPRDSGVDNKVEVSRRVDSNDTETRSNYNKNKERSATQYRKRSNDQSDKLSLNDRLCNSNVNKRGRKDSQEVYKPKPEKTRVSYNEWSSKGNVIATSPNKFPTNKDQSEYNYYEKLGGNAGPELNNAQNLKLSDYLKISEPKEDDIQNEVFMGNQILPDDSQKYGSNISFESLSAVAKIFSNNFKVERDLEFDLDDDKINRTNIEEVTEEEILSTAEKDTHKEHYQAQKENMQSNILLINAIKNAAKKKAVHQNSDAISNSVIIENDKIKYNKSKRSKYPRMNVSNRKFTIKGKKDPESQLLYNEDYKDYIPKKRNTTSSKRGNSGSRRSKKNLKHDGKVSNRKTNLLCHGYKGSHKRSQSLNKSNTDSRYKSVPHSSYQNDNEKFRKIFAKTKFNTIVNNRTPQISRGKNKHNDPKLELSLRNAKKNLHNYFRESNNFASLTGREKGKALAKKGNKKNESIKKTKIKGNKTKDRHGRFISPAFKCGRSHSRKVDNNPPGKGNFMALNKIQNLLTNIRTSRSNKVSKAGTESGKKSSAYRNDATGYKSTLEPKANKYKHYNNLNTINHNDFYDGINSSTKNHKKNKALKYFNGPGRQVFHQLCNKMRKYENLKSLYASSETIKTSLNTSSLGKSKIYNSKSKNEKKAKTSLNNDRMMKKYQKEITLIAKRKREYALAQAKANNHTNNVNTTASTILMSLAGANANNLSITEYPGFNESLASLNHDFGKVRIGEYVPQNISHKNMSKMKVGRNSTKKFLRGVHTEIRKKQSGSVDRRKSHDQRRASGSRKRSEENRRKSNNKCKRGIIEKNQLGKRKIIATEIF</sequence>
<dbReference type="GO" id="GO:0035556">
    <property type="term" value="P:intracellular signal transduction"/>
    <property type="evidence" value="ECO:0007669"/>
    <property type="project" value="TreeGrafter"/>
</dbReference>
<keyword evidence="3 6" id="KW-0547">Nucleotide-binding</keyword>
<evidence type="ECO:0000259" key="8">
    <source>
        <dbReference type="PROSITE" id="PS50011"/>
    </source>
</evidence>
<evidence type="ECO:0000313" key="9">
    <source>
        <dbReference type="EMBL" id="CAI2368223.1"/>
    </source>
</evidence>
<dbReference type="PROSITE" id="PS50011">
    <property type="entry name" value="PROTEIN_KINASE_DOM"/>
    <property type="match status" value="1"/>
</dbReference>
<feature type="region of interest" description="Disordered" evidence="7">
    <location>
        <begin position="1173"/>
        <end position="1216"/>
    </location>
</feature>
<evidence type="ECO:0000256" key="2">
    <source>
        <dbReference type="ARBA" id="ARBA00022679"/>
    </source>
</evidence>
<evidence type="ECO:0000313" key="10">
    <source>
        <dbReference type="Proteomes" id="UP001295684"/>
    </source>
</evidence>
<dbReference type="FunFam" id="1.10.510.10:FF:000271">
    <property type="entry name" value="Non-specific serine/threonine protein kinase"/>
    <property type="match status" value="1"/>
</dbReference>
<keyword evidence="4" id="KW-0418">Kinase</keyword>
<dbReference type="InterPro" id="IPR000719">
    <property type="entry name" value="Prot_kinase_dom"/>
</dbReference>
<feature type="compositionally biased region" description="Low complexity" evidence="7">
    <location>
        <begin position="728"/>
        <end position="738"/>
    </location>
</feature>
<keyword evidence="10" id="KW-1185">Reference proteome</keyword>
<dbReference type="Pfam" id="PF00069">
    <property type="entry name" value="Pkinase"/>
    <property type="match status" value="1"/>
</dbReference>
<dbReference type="PANTHER" id="PTHR24346:SF82">
    <property type="entry name" value="KP78A-RELATED"/>
    <property type="match status" value="1"/>
</dbReference>
<evidence type="ECO:0000256" key="1">
    <source>
        <dbReference type="ARBA" id="ARBA00022527"/>
    </source>
</evidence>
<proteinExistence type="predicted"/>
<dbReference type="SUPFAM" id="SSF56112">
    <property type="entry name" value="Protein kinase-like (PK-like)"/>
    <property type="match status" value="1"/>
</dbReference>
<dbReference type="PROSITE" id="PS00108">
    <property type="entry name" value="PROTEIN_KINASE_ST"/>
    <property type="match status" value="1"/>
</dbReference>
<evidence type="ECO:0000256" key="4">
    <source>
        <dbReference type="ARBA" id="ARBA00022777"/>
    </source>
</evidence>
<keyword evidence="5 6" id="KW-0067">ATP-binding</keyword>
<evidence type="ECO:0000256" key="6">
    <source>
        <dbReference type="PROSITE-ProRule" id="PRU10141"/>
    </source>
</evidence>
<dbReference type="GO" id="GO:0005737">
    <property type="term" value="C:cytoplasm"/>
    <property type="evidence" value="ECO:0007669"/>
    <property type="project" value="TreeGrafter"/>
</dbReference>
<dbReference type="Proteomes" id="UP001295684">
    <property type="component" value="Unassembled WGS sequence"/>
</dbReference>
<feature type="binding site" evidence="6">
    <location>
        <position position="50"/>
    </location>
    <ligand>
        <name>ATP</name>
        <dbReference type="ChEBI" id="CHEBI:30616"/>
    </ligand>
</feature>
<dbReference type="GO" id="GO:0004674">
    <property type="term" value="F:protein serine/threonine kinase activity"/>
    <property type="evidence" value="ECO:0007669"/>
    <property type="project" value="UniProtKB-KW"/>
</dbReference>
<dbReference type="Gene3D" id="1.10.510.10">
    <property type="entry name" value="Transferase(Phosphotransferase) domain 1"/>
    <property type="match status" value="1"/>
</dbReference>
<dbReference type="FunFam" id="3.30.200.20:FF:000003">
    <property type="entry name" value="Non-specific serine/threonine protein kinase"/>
    <property type="match status" value="1"/>
</dbReference>
<feature type="compositionally biased region" description="Basic and acidic residues" evidence="7">
    <location>
        <begin position="478"/>
        <end position="492"/>
    </location>
</feature>
<evidence type="ECO:0000256" key="5">
    <source>
        <dbReference type="ARBA" id="ARBA00022840"/>
    </source>
</evidence>
<dbReference type="PANTHER" id="PTHR24346">
    <property type="entry name" value="MAP/MICROTUBULE AFFINITY-REGULATING KINASE"/>
    <property type="match status" value="1"/>
</dbReference>
<dbReference type="InterPro" id="IPR017441">
    <property type="entry name" value="Protein_kinase_ATP_BS"/>
</dbReference>
<dbReference type="GO" id="GO:0005524">
    <property type="term" value="F:ATP binding"/>
    <property type="evidence" value="ECO:0007669"/>
    <property type="project" value="UniProtKB-UniRule"/>
</dbReference>
<feature type="compositionally biased region" description="Basic and acidic residues" evidence="7">
    <location>
        <begin position="1173"/>
        <end position="1207"/>
    </location>
</feature>
<dbReference type="PROSITE" id="PS00107">
    <property type="entry name" value="PROTEIN_KINASE_ATP"/>
    <property type="match status" value="1"/>
</dbReference>
<keyword evidence="1" id="KW-0723">Serine/threonine-protein kinase</keyword>
<feature type="region of interest" description="Disordered" evidence="7">
    <location>
        <begin position="685"/>
        <end position="790"/>
    </location>
</feature>
<feature type="region of interest" description="Disordered" evidence="7">
    <location>
        <begin position="341"/>
        <end position="495"/>
    </location>
</feature>
<feature type="domain" description="Protein kinase" evidence="8">
    <location>
        <begin position="21"/>
        <end position="273"/>
    </location>
</feature>
<keyword evidence="2" id="KW-0808">Transferase</keyword>
<evidence type="ECO:0000256" key="7">
    <source>
        <dbReference type="SAM" id="MobiDB-lite"/>
    </source>
</evidence>
<dbReference type="AlphaFoldDB" id="A0AAD1UJ75"/>
<dbReference type="InterPro" id="IPR008271">
    <property type="entry name" value="Ser/Thr_kinase_AS"/>
</dbReference>
<gene>
    <name evidence="9" type="ORF">ECRASSUSDP1_LOCUS9514</name>
</gene>
<accession>A0AAD1UJ75</accession>
<reference evidence="9" key="1">
    <citation type="submission" date="2023-07" db="EMBL/GenBank/DDBJ databases">
        <authorList>
            <consortium name="AG Swart"/>
            <person name="Singh M."/>
            <person name="Singh A."/>
            <person name="Seah K."/>
            <person name="Emmerich C."/>
        </authorList>
    </citation>
    <scope>NUCLEOTIDE SEQUENCE</scope>
    <source>
        <strain evidence="9">DP1</strain>
    </source>
</reference>
<organism evidence="9 10">
    <name type="scientific">Euplotes crassus</name>
    <dbReference type="NCBI Taxonomy" id="5936"/>
    <lineage>
        <taxon>Eukaryota</taxon>
        <taxon>Sar</taxon>
        <taxon>Alveolata</taxon>
        <taxon>Ciliophora</taxon>
        <taxon>Intramacronucleata</taxon>
        <taxon>Spirotrichea</taxon>
        <taxon>Hypotrichia</taxon>
        <taxon>Euplotida</taxon>
        <taxon>Euplotidae</taxon>
        <taxon>Moneuplotes</taxon>
    </lineage>
</organism>
<evidence type="ECO:0000256" key="3">
    <source>
        <dbReference type="ARBA" id="ARBA00022741"/>
    </source>
</evidence>
<feature type="compositionally biased region" description="Basic and acidic residues" evidence="7">
    <location>
        <begin position="453"/>
        <end position="463"/>
    </location>
</feature>
<dbReference type="EMBL" id="CAMPGE010009354">
    <property type="protein sequence ID" value="CAI2368223.1"/>
    <property type="molecule type" value="Genomic_DNA"/>
</dbReference>
<protein>
    <recommendedName>
        <fullName evidence="8">Protein kinase domain-containing protein</fullName>
    </recommendedName>
</protein>
<dbReference type="InterPro" id="IPR011009">
    <property type="entry name" value="Kinase-like_dom_sf"/>
</dbReference>
<dbReference type="CDD" id="cd14003">
    <property type="entry name" value="STKc_AMPK-like"/>
    <property type="match status" value="1"/>
</dbReference>
<dbReference type="SMART" id="SM00220">
    <property type="entry name" value="S_TKc"/>
    <property type="match status" value="1"/>
</dbReference>
<feature type="compositionally biased region" description="Basic and acidic residues" evidence="7">
    <location>
        <begin position="416"/>
        <end position="446"/>
    </location>
</feature>